<dbReference type="SMART" id="SM00132">
    <property type="entry name" value="LIM"/>
    <property type="match status" value="1"/>
</dbReference>
<dbReference type="PANTHER" id="PTHR46218:SF4">
    <property type="entry name" value="LIM AND SH3 DOMAIN PROTEIN LASP"/>
    <property type="match status" value="1"/>
</dbReference>
<dbReference type="Gene3D" id="2.30.30.40">
    <property type="entry name" value="SH3 Domains"/>
    <property type="match status" value="1"/>
</dbReference>
<dbReference type="OrthoDB" id="191061at2759"/>
<dbReference type="PROSITE" id="PS50002">
    <property type="entry name" value="SH3"/>
    <property type="match status" value="1"/>
</dbReference>
<dbReference type="SUPFAM" id="SSF50044">
    <property type="entry name" value="SH3-domain"/>
    <property type="match status" value="1"/>
</dbReference>
<evidence type="ECO:0000256" key="5">
    <source>
        <dbReference type="ARBA" id="ARBA00023038"/>
    </source>
</evidence>
<dbReference type="GO" id="GO:0005925">
    <property type="term" value="C:focal adhesion"/>
    <property type="evidence" value="ECO:0007669"/>
    <property type="project" value="TreeGrafter"/>
</dbReference>
<dbReference type="AlphaFoldDB" id="A0A8S9ZLK1"/>
<dbReference type="SMART" id="SM00227">
    <property type="entry name" value="NEBU"/>
    <property type="match status" value="2"/>
</dbReference>
<gene>
    <name evidence="9" type="ORF">Mgra_00006634</name>
</gene>
<dbReference type="InterPro" id="IPR000900">
    <property type="entry name" value="Nebulin_repeat"/>
</dbReference>
<dbReference type="InterPro" id="IPR001452">
    <property type="entry name" value="SH3_domain"/>
</dbReference>
<dbReference type="GO" id="GO:0005737">
    <property type="term" value="C:cytoplasm"/>
    <property type="evidence" value="ECO:0007669"/>
    <property type="project" value="UniProtKB-ARBA"/>
</dbReference>
<proteinExistence type="predicted"/>
<protein>
    <recommendedName>
        <fullName evidence="8">SH3 domain-containing protein</fullName>
    </recommendedName>
</protein>
<accession>A0A8S9ZLK1</accession>
<dbReference type="Pfam" id="PF14604">
    <property type="entry name" value="SH3_9"/>
    <property type="match status" value="1"/>
</dbReference>
<evidence type="ECO:0000313" key="9">
    <source>
        <dbReference type="EMBL" id="KAF7634004.1"/>
    </source>
</evidence>
<dbReference type="GO" id="GO:0051015">
    <property type="term" value="F:actin filament binding"/>
    <property type="evidence" value="ECO:0007669"/>
    <property type="project" value="TreeGrafter"/>
</dbReference>
<dbReference type="Proteomes" id="UP000605970">
    <property type="component" value="Unassembled WGS sequence"/>
</dbReference>
<sequence>MSAKCAREECGRVVYPMEELKCLDKIWHKACGMTLSMKTYKGYEKKPYCEAHYPKTVPSAVADTPDMERVRLNTKNQSSVQYHEQFEKMKGTKIEVADDPETKRLMDNTKAQSLAHYHGEHKKKVDQDSQRPAGESPNPATGLFYKLTFFANSATPNIQQTSIYEPTNQVYNSSTHPSTNLHINYQQVNNGNENNGNPVASFNVYGLLAAVDAKKKNENNDGISPYTQRLMQQSYGTVVYSTEMGGKVSPTENKPVGSIADYNPINTEQETKQINASAAGGGKAPTGKAATGGFTVKALYDYTAADKDEVSFKEGDIIVNCQKISQINYHKLTGTVQKTLLWGMLPANYVEKINQPTGMFRVK</sequence>
<dbReference type="Gene3D" id="2.10.110.10">
    <property type="entry name" value="Cysteine Rich Protein"/>
    <property type="match status" value="1"/>
</dbReference>
<organism evidence="9 10">
    <name type="scientific">Meloidogyne graminicola</name>
    <dbReference type="NCBI Taxonomy" id="189291"/>
    <lineage>
        <taxon>Eukaryota</taxon>
        <taxon>Metazoa</taxon>
        <taxon>Ecdysozoa</taxon>
        <taxon>Nematoda</taxon>
        <taxon>Chromadorea</taxon>
        <taxon>Rhabditida</taxon>
        <taxon>Tylenchina</taxon>
        <taxon>Tylenchomorpha</taxon>
        <taxon>Tylenchoidea</taxon>
        <taxon>Meloidogynidae</taxon>
        <taxon>Meloidogyninae</taxon>
        <taxon>Meloidogyne</taxon>
    </lineage>
</organism>
<dbReference type="EMBL" id="JABEBT010000066">
    <property type="protein sequence ID" value="KAF7634004.1"/>
    <property type="molecule type" value="Genomic_DNA"/>
</dbReference>
<keyword evidence="5" id="KW-0440">LIM domain</keyword>
<dbReference type="PRINTS" id="PR00452">
    <property type="entry name" value="SH3DOMAIN"/>
</dbReference>
<dbReference type="SMART" id="SM00326">
    <property type="entry name" value="SH3"/>
    <property type="match status" value="1"/>
</dbReference>
<evidence type="ECO:0000256" key="1">
    <source>
        <dbReference type="ARBA" id="ARBA00022443"/>
    </source>
</evidence>
<evidence type="ECO:0000256" key="2">
    <source>
        <dbReference type="ARBA" id="ARBA00022723"/>
    </source>
</evidence>
<dbReference type="InterPro" id="IPR001781">
    <property type="entry name" value="Znf_LIM"/>
</dbReference>
<feature type="region of interest" description="Disordered" evidence="7">
    <location>
        <begin position="117"/>
        <end position="138"/>
    </location>
</feature>
<feature type="domain" description="SH3" evidence="8">
    <location>
        <begin position="291"/>
        <end position="355"/>
    </location>
</feature>
<evidence type="ECO:0000256" key="3">
    <source>
        <dbReference type="ARBA" id="ARBA00022737"/>
    </source>
</evidence>
<evidence type="ECO:0000259" key="8">
    <source>
        <dbReference type="PROSITE" id="PS50002"/>
    </source>
</evidence>
<dbReference type="Pfam" id="PF00880">
    <property type="entry name" value="Nebulin"/>
    <property type="match status" value="1"/>
</dbReference>
<comment type="caution">
    <text evidence="9">The sequence shown here is derived from an EMBL/GenBank/DDBJ whole genome shotgun (WGS) entry which is preliminary data.</text>
</comment>
<evidence type="ECO:0000256" key="6">
    <source>
        <dbReference type="PROSITE-ProRule" id="PRU00192"/>
    </source>
</evidence>
<dbReference type="InterPro" id="IPR036028">
    <property type="entry name" value="SH3-like_dom_sf"/>
</dbReference>
<keyword evidence="1 6" id="KW-0728">SH3 domain</keyword>
<name>A0A8S9ZLK1_9BILA</name>
<dbReference type="InterPro" id="IPR051759">
    <property type="entry name" value="LIM-SH3_domain_protein"/>
</dbReference>
<dbReference type="PANTHER" id="PTHR46218">
    <property type="entry name" value="LASP"/>
    <property type="match status" value="1"/>
</dbReference>
<evidence type="ECO:0000313" key="10">
    <source>
        <dbReference type="Proteomes" id="UP000605970"/>
    </source>
</evidence>
<dbReference type="PROSITE" id="PS51216">
    <property type="entry name" value="NEBULIN"/>
    <property type="match status" value="1"/>
</dbReference>
<dbReference type="GO" id="GO:0046872">
    <property type="term" value="F:metal ion binding"/>
    <property type="evidence" value="ECO:0007669"/>
    <property type="project" value="UniProtKB-KW"/>
</dbReference>
<evidence type="ECO:0000256" key="4">
    <source>
        <dbReference type="ARBA" id="ARBA00022833"/>
    </source>
</evidence>
<keyword evidence="4" id="KW-0862">Zinc</keyword>
<evidence type="ECO:0000256" key="7">
    <source>
        <dbReference type="SAM" id="MobiDB-lite"/>
    </source>
</evidence>
<keyword evidence="3" id="KW-0677">Repeat</keyword>
<keyword evidence="10" id="KW-1185">Reference proteome</keyword>
<keyword evidence="2" id="KW-0479">Metal-binding</keyword>
<reference evidence="9" key="1">
    <citation type="journal article" date="2020" name="Ecol. Evol.">
        <title>Genome structure and content of the rice root-knot nematode (Meloidogyne graminicola).</title>
        <authorList>
            <person name="Phan N.T."/>
            <person name="Danchin E.G.J."/>
            <person name="Klopp C."/>
            <person name="Perfus-Barbeoch L."/>
            <person name="Kozlowski D.K."/>
            <person name="Koutsovoulos G.D."/>
            <person name="Lopez-Roques C."/>
            <person name="Bouchez O."/>
            <person name="Zahm M."/>
            <person name="Besnard G."/>
            <person name="Bellafiore S."/>
        </authorList>
    </citation>
    <scope>NUCLEOTIDE SEQUENCE</scope>
    <source>
        <strain evidence="9">VN-18</strain>
    </source>
</reference>